<proteinExistence type="predicted"/>
<keyword evidence="1" id="KW-0732">Signal</keyword>
<gene>
    <name evidence="2" type="ORF">DEJ48_09140</name>
</gene>
<dbReference type="EMBL" id="CP029192">
    <property type="protein sequence ID" value="QES33533.1"/>
    <property type="molecule type" value="Genomic_DNA"/>
</dbReference>
<evidence type="ECO:0000256" key="1">
    <source>
        <dbReference type="SAM" id="SignalP"/>
    </source>
</evidence>
<protein>
    <recommendedName>
        <fullName evidence="4">Secreted protein</fullName>
    </recommendedName>
</protein>
<organism evidence="2 3">
    <name type="scientific">Streptomyces venezuelae</name>
    <dbReference type="NCBI Taxonomy" id="54571"/>
    <lineage>
        <taxon>Bacteria</taxon>
        <taxon>Bacillati</taxon>
        <taxon>Actinomycetota</taxon>
        <taxon>Actinomycetes</taxon>
        <taxon>Kitasatosporales</taxon>
        <taxon>Streptomycetaceae</taxon>
        <taxon>Streptomyces</taxon>
    </lineage>
</organism>
<accession>A0A5P2BT99</accession>
<dbReference type="Proteomes" id="UP000322927">
    <property type="component" value="Chromosome"/>
</dbReference>
<feature type="signal peptide" evidence="1">
    <location>
        <begin position="1"/>
        <end position="24"/>
    </location>
</feature>
<reference evidence="2 3" key="1">
    <citation type="submission" date="2018-05" db="EMBL/GenBank/DDBJ databases">
        <title>Streptomyces venezuelae.</title>
        <authorList>
            <person name="Kim W."/>
            <person name="Lee N."/>
            <person name="Cho B.-K."/>
        </authorList>
    </citation>
    <scope>NUCLEOTIDE SEQUENCE [LARGE SCALE GENOMIC DNA]</scope>
    <source>
        <strain evidence="2 3">ATCC 14584</strain>
    </source>
</reference>
<evidence type="ECO:0008006" key="4">
    <source>
        <dbReference type="Google" id="ProtNLM"/>
    </source>
</evidence>
<dbReference type="AlphaFoldDB" id="A0A5P2BT99"/>
<dbReference type="OrthoDB" id="3544299at2"/>
<sequence length="65" mass="6281">MRRSAAVILGAVTLLGVLAVPASAVPDPVTTVDCLTQAAGDVTALVDPASLGVPTEVPGTACLAP</sequence>
<feature type="chain" id="PRO_5024882383" description="Secreted protein" evidence="1">
    <location>
        <begin position="25"/>
        <end position="65"/>
    </location>
</feature>
<dbReference type="RefSeq" id="WP_150215676.1">
    <property type="nucleotide sequence ID" value="NZ_CP029192.1"/>
</dbReference>
<evidence type="ECO:0000313" key="2">
    <source>
        <dbReference type="EMBL" id="QES33533.1"/>
    </source>
</evidence>
<name>A0A5P2BT99_STRVZ</name>
<evidence type="ECO:0000313" key="3">
    <source>
        <dbReference type="Proteomes" id="UP000322927"/>
    </source>
</evidence>